<feature type="signal peptide" evidence="1">
    <location>
        <begin position="1"/>
        <end position="22"/>
    </location>
</feature>
<gene>
    <name evidence="2" type="ORF">H9950_09295</name>
</gene>
<reference evidence="2" key="1">
    <citation type="journal article" date="2021" name="PeerJ">
        <title>Extensive microbial diversity within the chicken gut microbiome revealed by metagenomics and culture.</title>
        <authorList>
            <person name="Gilroy R."/>
            <person name="Ravi A."/>
            <person name="Getino M."/>
            <person name="Pursley I."/>
            <person name="Horton D.L."/>
            <person name="Alikhan N.F."/>
            <person name="Baker D."/>
            <person name="Gharbi K."/>
            <person name="Hall N."/>
            <person name="Watson M."/>
            <person name="Adriaenssens E.M."/>
            <person name="Foster-Nyarko E."/>
            <person name="Jarju S."/>
            <person name="Secka A."/>
            <person name="Antonio M."/>
            <person name="Oren A."/>
            <person name="Chaudhuri R.R."/>
            <person name="La Ragione R."/>
            <person name="Hildebrand F."/>
            <person name="Pallen M.J."/>
        </authorList>
    </citation>
    <scope>NUCLEOTIDE SEQUENCE</scope>
    <source>
        <strain evidence="2">ChiHjej12B11-9795</strain>
    </source>
</reference>
<accession>A0A9D2HYE5</accession>
<feature type="chain" id="PRO_5039326545" description="NVEALA protein" evidence="1">
    <location>
        <begin position="23"/>
        <end position="97"/>
    </location>
</feature>
<evidence type="ECO:0000313" key="2">
    <source>
        <dbReference type="EMBL" id="HJA86363.1"/>
    </source>
</evidence>
<dbReference type="AlphaFoldDB" id="A0A9D2HYE5"/>
<dbReference type="EMBL" id="DWZI01000045">
    <property type="protein sequence ID" value="HJA86363.1"/>
    <property type="molecule type" value="Genomic_DNA"/>
</dbReference>
<organism evidence="2 3">
    <name type="scientific">Candidatus Bacteroides avicola</name>
    <dbReference type="NCBI Taxonomy" id="2838468"/>
    <lineage>
        <taxon>Bacteria</taxon>
        <taxon>Pseudomonadati</taxon>
        <taxon>Bacteroidota</taxon>
        <taxon>Bacteroidia</taxon>
        <taxon>Bacteroidales</taxon>
        <taxon>Bacteroidaceae</taxon>
        <taxon>Bacteroides</taxon>
    </lineage>
</organism>
<sequence length="97" mass="10644">MLNKKKLIGTIAVAAMAVVVSANVVTAIQQEKDVQALESLMDGNLESLATGENQDPIYQWARNQYCEEPQYAEGCVRSKNPTDKCTLGIFCAKPDHE</sequence>
<keyword evidence="1" id="KW-0732">Signal</keyword>
<proteinExistence type="predicted"/>
<comment type="caution">
    <text evidence="2">The sequence shown here is derived from an EMBL/GenBank/DDBJ whole genome shotgun (WGS) entry which is preliminary data.</text>
</comment>
<evidence type="ECO:0000313" key="3">
    <source>
        <dbReference type="Proteomes" id="UP000823862"/>
    </source>
</evidence>
<protein>
    <recommendedName>
        <fullName evidence="4">NVEALA protein</fullName>
    </recommendedName>
</protein>
<dbReference type="Proteomes" id="UP000823862">
    <property type="component" value="Unassembled WGS sequence"/>
</dbReference>
<name>A0A9D2HYE5_9BACE</name>
<evidence type="ECO:0008006" key="4">
    <source>
        <dbReference type="Google" id="ProtNLM"/>
    </source>
</evidence>
<reference evidence="2" key="2">
    <citation type="submission" date="2021-04" db="EMBL/GenBank/DDBJ databases">
        <authorList>
            <person name="Gilroy R."/>
        </authorList>
    </citation>
    <scope>NUCLEOTIDE SEQUENCE</scope>
    <source>
        <strain evidence="2">ChiHjej12B11-9795</strain>
    </source>
</reference>
<evidence type="ECO:0000256" key="1">
    <source>
        <dbReference type="SAM" id="SignalP"/>
    </source>
</evidence>